<protein>
    <submittedName>
        <fullName evidence="1">Uncharacterized protein</fullName>
    </submittedName>
</protein>
<dbReference type="EMBL" id="POUT01000020">
    <property type="protein sequence ID" value="PNG05065.1"/>
    <property type="molecule type" value="Genomic_DNA"/>
</dbReference>
<organism evidence="1 2">
    <name type="scientific">Stutzerimonas stutzeri</name>
    <name type="common">Pseudomonas stutzeri</name>
    <dbReference type="NCBI Taxonomy" id="316"/>
    <lineage>
        <taxon>Bacteria</taxon>
        <taxon>Pseudomonadati</taxon>
        <taxon>Pseudomonadota</taxon>
        <taxon>Gammaproteobacteria</taxon>
        <taxon>Pseudomonadales</taxon>
        <taxon>Pseudomonadaceae</taxon>
        <taxon>Stutzerimonas</taxon>
    </lineage>
</organism>
<name>A0A2N8SRG2_STUST</name>
<sequence length="72" mass="8557">MKQLYRRFEAEVSVGKPNHFWLQVFFLKILITKIFIVKATNDALIDIFYQFNRLFASGSFTNRNPGYDLNHL</sequence>
<proteinExistence type="predicted"/>
<gene>
    <name evidence="1" type="ORF">CXK94_21305</name>
</gene>
<dbReference type="Proteomes" id="UP000236023">
    <property type="component" value="Unassembled WGS sequence"/>
</dbReference>
<evidence type="ECO:0000313" key="1">
    <source>
        <dbReference type="EMBL" id="PNG05065.1"/>
    </source>
</evidence>
<reference evidence="1 2" key="1">
    <citation type="submission" date="2018-01" db="EMBL/GenBank/DDBJ databases">
        <title>Denitrification phenotypes of diverse strains of Pseudomonas stutzeri.</title>
        <authorList>
            <person name="Milligan D.A."/>
            <person name="Bergaust L."/>
            <person name="Bakken L.R."/>
            <person name="Frostegard A."/>
        </authorList>
    </citation>
    <scope>NUCLEOTIDE SEQUENCE [LARGE SCALE GENOMIC DNA]</scope>
    <source>
        <strain evidence="1 2">24a75</strain>
    </source>
</reference>
<dbReference type="AlphaFoldDB" id="A0A2N8SRG2"/>
<comment type="caution">
    <text evidence="1">The sequence shown here is derived from an EMBL/GenBank/DDBJ whole genome shotgun (WGS) entry which is preliminary data.</text>
</comment>
<accession>A0A2N8SRG2</accession>
<evidence type="ECO:0000313" key="2">
    <source>
        <dbReference type="Proteomes" id="UP000236023"/>
    </source>
</evidence>